<proteinExistence type="predicted"/>
<feature type="compositionally biased region" description="Basic and acidic residues" evidence="1">
    <location>
        <begin position="60"/>
        <end position="69"/>
    </location>
</feature>
<organism evidence="2 3">
    <name type="scientific">Amycolatopsis bullii</name>
    <dbReference type="NCBI Taxonomy" id="941987"/>
    <lineage>
        <taxon>Bacteria</taxon>
        <taxon>Bacillati</taxon>
        <taxon>Actinomycetota</taxon>
        <taxon>Actinomycetes</taxon>
        <taxon>Pseudonocardiales</taxon>
        <taxon>Pseudonocardiaceae</taxon>
        <taxon>Amycolatopsis</taxon>
    </lineage>
</organism>
<protein>
    <submittedName>
        <fullName evidence="2">Uncharacterized protein</fullName>
    </submittedName>
</protein>
<feature type="region of interest" description="Disordered" evidence="1">
    <location>
        <begin position="44"/>
        <end position="69"/>
    </location>
</feature>
<feature type="compositionally biased region" description="Basic residues" evidence="1">
    <location>
        <begin position="44"/>
        <end position="58"/>
    </location>
</feature>
<evidence type="ECO:0000256" key="1">
    <source>
        <dbReference type="SAM" id="MobiDB-lite"/>
    </source>
</evidence>
<gene>
    <name evidence="2" type="ORF">GCM10017567_59300</name>
</gene>
<keyword evidence="3" id="KW-1185">Reference proteome</keyword>
<dbReference type="Proteomes" id="UP000649955">
    <property type="component" value="Unassembled WGS sequence"/>
</dbReference>
<evidence type="ECO:0000313" key="3">
    <source>
        <dbReference type="Proteomes" id="UP000649955"/>
    </source>
</evidence>
<comment type="caution">
    <text evidence="2">The sequence shown here is derived from an EMBL/GenBank/DDBJ whole genome shotgun (WGS) entry which is preliminary data.</text>
</comment>
<name>A0ABQ3KMM4_9PSEU</name>
<reference evidence="3" key="1">
    <citation type="journal article" date="2019" name="Int. J. Syst. Evol. Microbiol.">
        <title>The Global Catalogue of Microorganisms (GCM) 10K type strain sequencing project: providing services to taxonomists for standard genome sequencing and annotation.</title>
        <authorList>
            <consortium name="The Broad Institute Genomics Platform"/>
            <consortium name="The Broad Institute Genome Sequencing Center for Infectious Disease"/>
            <person name="Wu L."/>
            <person name="Ma J."/>
        </authorList>
    </citation>
    <scope>NUCLEOTIDE SEQUENCE [LARGE SCALE GENOMIC DNA]</scope>
    <source>
        <strain evidence="3">CGMCC 4.7680</strain>
    </source>
</reference>
<evidence type="ECO:0000313" key="2">
    <source>
        <dbReference type="EMBL" id="GHG31314.1"/>
    </source>
</evidence>
<accession>A0ABQ3KMM4</accession>
<sequence length="69" mass="7756">MWPVLAGAAGTDARALTVDVMMFEAPWLCFPSGPPATAVRYERRKTPRARPNRTHANHRCASDGRYRRS</sequence>
<dbReference type="EMBL" id="BNAW01000032">
    <property type="protein sequence ID" value="GHG31314.1"/>
    <property type="molecule type" value="Genomic_DNA"/>
</dbReference>